<dbReference type="Gene3D" id="2.60.120.200">
    <property type="match status" value="1"/>
</dbReference>
<protein>
    <submittedName>
        <fullName evidence="1">Uncharacterized protein</fullName>
    </submittedName>
</protein>
<dbReference type="SUPFAM" id="SSF49899">
    <property type="entry name" value="Concanavalin A-like lectins/glucanases"/>
    <property type="match status" value="1"/>
</dbReference>
<organism evidence="1">
    <name type="scientific">marine sediment metagenome</name>
    <dbReference type="NCBI Taxonomy" id="412755"/>
    <lineage>
        <taxon>unclassified sequences</taxon>
        <taxon>metagenomes</taxon>
        <taxon>ecological metagenomes</taxon>
    </lineage>
</organism>
<reference evidence="1" key="1">
    <citation type="journal article" date="2015" name="Nature">
        <title>Complex archaea that bridge the gap between prokaryotes and eukaryotes.</title>
        <authorList>
            <person name="Spang A."/>
            <person name="Saw J.H."/>
            <person name="Jorgensen S.L."/>
            <person name="Zaremba-Niedzwiedzka K."/>
            <person name="Martijn J."/>
            <person name="Lind A.E."/>
            <person name="van Eijk R."/>
            <person name="Schleper C."/>
            <person name="Guy L."/>
            <person name="Ettema T.J."/>
        </authorList>
    </citation>
    <scope>NUCLEOTIDE SEQUENCE</scope>
</reference>
<feature type="non-terminal residue" evidence="1">
    <location>
        <position position="683"/>
    </location>
</feature>
<gene>
    <name evidence="1" type="ORF">LCGC14_2092900</name>
</gene>
<proteinExistence type="predicted"/>
<feature type="non-terminal residue" evidence="1">
    <location>
        <position position="1"/>
    </location>
</feature>
<evidence type="ECO:0000313" key="1">
    <source>
        <dbReference type="EMBL" id="KKL71639.1"/>
    </source>
</evidence>
<accession>A0A0F9ECE7</accession>
<sequence>YNSTYSFEDEDIGTSGTDIDFVDSTMLYDGACEIVSDWQGHKKVLRLQDDVTVAEDPQIYHSITQATSGTHEFWIGTTDVTKSYKFSYEEIGGNNIIALLIQSSKLYWIDDGDVWNIIVIPMLNDILYHIKVVWRVDNTMDLYVNGDLLVDNQPTNNNMVGGIERLYIRAQGDSTEYLYLDAYDESSSPGYSNGRNRLTENDDLLGHYPASHSFPFDDVGEAPEGWDNAAYTVIGSAWQEHRKVLKLTRDGSNPIIERDFYTDITSGTIELYMGSDDVTQLSHLRLYDGASSVIQINLYDDKLQYRYDGAYNPILDPILDNKWYHIKLDFETGAGLYKGLAADTFYITIDGTQYGPYPFNNVAPHVDKIYFTCNSGAVYNYYVDAIDYSWDPYYSVGRNINPTVANMLGQYPATYSFESDLVQTSGTVSGIIGISDYIDHAVLSGGAYSTVSIAQEIDGHRKVLELTNYGTADKYVTVYNYFENQMNPTFEFWWGVSSIVGKVSYIGFYDGVNQLVQLGVIDNDDLEYDDGVAWQEIKANVFAAGVLVHVKLVINLNTSSFDCYVNGELGVVGIPLLNDFVDGVDSMYVLTHPNDRDYSVYLDALGVSWDDNYLIGDNLHYNNFLGSETFENYNQTYPGDYYGTESFDYYTESDVYYGTYDFRDEADGTSGTSIDFVDFVNLY</sequence>
<dbReference type="InterPro" id="IPR013320">
    <property type="entry name" value="ConA-like_dom_sf"/>
</dbReference>
<dbReference type="AlphaFoldDB" id="A0A0F9ECE7"/>
<name>A0A0F9ECE7_9ZZZZ</name>
<dbReference type="EMBL" id="LAZR01025528">
    <property type="protein sequence ID" value="KKL71639.1"/>
    <property type="molecule type" value="Genomic_DNA"/>
</dbReference>
<comment type="caution">
    <text evidence="1">The sequence shown here is derived from an EMBL/GenBank/DDBJ whole genome shotgun (WGS) entry which is preliminary data.</text>
</comment>